<gene>
    <name evidence="3" type="ORF">BJ992_001584</name>
</gene>
<proteinExistence type="inferred from homology"/>
<dbReference type="FunFam" id="3.40.50.720:FF:000084">
    <property type="entry name" value="Short-chain dehydrogenase reductase"/>
    <property type="match status" value="1"/>
</dbReference>
<reference evidence="3 4" key="1">
    <citation type="submission" date="2020-08" db="EMBL/GenBank/DDBJ databases">
        <title>Sequencing the genomes of 1000 actinobacteria strains.</title>
        <authorList>
            <person name="Klenk H.-P."/>
        </authorList>
    </citation>
    <scope>NUCLEOTIDE SEQUENCE [LARGE SCALE GENOMIC DNA]</scope>
    <source>
        <strain evidence="3 4">DSM 44936</strain>
    </source>
</reference>
<accession>A0A7X0IDT8</accession>
<dbReference type="Proteomes" id="UP000555564">
    <property type="component" value="Unassembled WGS sequence"/>
</dbReference>
<dbReference type="EMBL" id="JACHIU010000001">
    <property type="protein sequence ID" value="MBB6472153.1"/>
    <property type="molecule type" value="Genomic_DNA"/>
</dbReference>
<comment type="similarity">
    <text evidence="1">Belongs to the short-chain dehydrogenases/reductases (SDR) family.</text>
</comment>
<organism evidence="3 4">
    <name type="scientific">Sphaerisporangium rubeum</name>
    <dbReference type="NCBI Taxonomy" id="321317"/>
    <lineage>
        <taxon>Bacteria</taxon>
        <taxon>Bacillati</taxon>
        <taxon>Actinomycetota</taxon>
        <taxon>Actinomycetes</taxon>
        <taxon>Streptosporangiales</taxon>
        <taxon>Streptosporangiaceae</taxon>
        <taxon>Sphaerisporangium</taxon>
    </lineage>
</organism>
<sequence length="255" mass="25869">MNPLYPDLQGKVALVTGGSRGIGAVVAGALAATGVTVAVNGRDERAVDAVVTRIGEEGGEAVALPGDVTDPEALEEMRRACEAGLGPVDVVVAFAGGGIVRPAPIEQITPQEWHACVDGNLTATFLTLRTFLPGMKARGRGSVVTMASSAGRAVSPAPTPYAAAKAGVVMLTRHAAAQAGPYGVRVNCVSPATILTERTSVHITGELREQLAAQHPLGRLGTPQDVAGATLYLASDVSSWITGVTLDIAGGSLMA</sequence>
<comment type="caution">
    <text evidence="3">The sequence shown here is derived from an EMBL/GenBank/DDBJ whole genome shotgun (WGS) entry which is preliminary data.</text>
</comment>
<evidence type="ECO:0000256" key="1">
    <source>
        <dbReference type="ARBA" id="ARBA00006484"/>
    </source>
</evidence>
<dbReference type="PANTHER" id="PTHR42879">
    <property type="entry name" value="3-OXOACYL-(ACYL-CARRIER-PROTEIN) REDUCTASE"/>
    <property type="match status" value="1"/>
</dbReference>
<dbReference type="Pfam" id="PF13561">
    <property type="entry name" value="adh_short_C2"/>
    <property type="match status" value="1"/>
</dbReference>
<dbReference type="Gene3D" id="3.40.50.720">
    <property type="entry name" value="NAD(P)-binding Rossmann-like Domain"/>
    <property type="match status" value="1"/>
</dbReference>
<dbReference type="PANTHER" id="PTHR42879:SF2">
    <property type="entry name" value="3-OXOACYL-[ACYL-CARRIER-PROTEIN] REDUCTASE FABG"/>
    <property type="match status" value="1"/>
</dbReference>
<keyword evidence="2 3" id="KW-0560">Oxidoreductase</keyword>
<keyword evidence="4" id="KW-1185">Reference proteome</keyword>
<dbReference type="AlphaFoldDB" id="A0A7X0IDT8"/>
<dbReference type="GO" id="GO:0004316">
    <property type="term" value="F:3-oxoacyl-[acyl-carrier-protein] reductase (NADPH) activity"/>
    <property type="evidence" value="ECO:0007669"/>
    <property type="project" value="UniProtKB-EC"/>
</dbReference>
<evidence type="ECO:0000313" key="3">
    <source>
        <dbReference type="EMBL" id="MBB6472153.1"/>
    </source>
</evidence>
<dbReference type="EC" id="1.1.1.100" evidence="3"/>
<dbReference type="InterPro" id="IPR050259">
    <property type="entry name" value="SDR"/>
</dbReference>
<dbReference type="PRINTS" id="PR00081">
    <property type="entry name" value="GDHRDH"/>
</dbReference>
<dbReference type="PRINTS" id="PR00080">
    <property type="entry name" value="SDRFAMILY"/>
</dbReference>
<dbReference type="RefSeq" id="WP_184979253.1">
    <property type="nucleotide sequence ID" value="NZ_BAAALO010000017.1"/>
</dbReference>
<name>A0A7X0IDT8_9ACTN</name>
<dbReference type="InterPro" id="IPR002347">
    <property type="entry name" value="SDR_fam"/>
</dbReference>
<dbReference type="InterPro" id="IPR036291">
    <property type="entry name" value="NAD(P)-bd_dom_sf"/>
</dbReference>
<evidence type="ECO:0000313" key="4">
    <source>
        <dbReference type="Proteomes" id="UP000555564"/>
    </source>
</evidence>
<protein>
    <submittedName>
        <fullName evidence="3">3-oxoacyl-[acyl-carrier protein] reductase</fullName>
        <ecNumber evidence="3">1.1.1.100</ecNumber>
    </submittedName>
</protein>
<dbReference type="SUPFAM" id="SSF51735">
    <property type="entry name" value="NAD(P)-binding Rossmann-fold domains"/>
    <property type="match status" value="1"/>
</dbReference>
<evidence type="ECO:0000256" key="2">
    <source>
        <dbReference type="ARBA" id="ARBA00023002"/>
    </source>
</evidence>